<dbReference type="GO" id="GO:0005524">
    <property type="term" value="F:ATP binding"/>
    <property type="evidence" value="ECO:0007669"/>
    <property type="project" value="UniProtKB-UniRule"/>
</dbReference>
<keyword evidence="10" id="KW-0472">Membrane</keyword>
<dbReference type="AlphaFoldDB" id="A0A4D6MI04"/>
<dbReference type="Pfam" id="PF13947">
    <property type="entry name" value="GUB_WAK_bind"/>
    <property type="match status" value="1"/>
</dbReference>
<evidence type="ECO:0000259" key="14">
    <source>
        <dbReference type="PROSITE" id="PS50011"/>
    </source>
</evidence>
<keyword evidence="5 13" id="KW-0732">Signal</keyword>
<dbReference type="Gene3D" id="3.30.200.20">
    <property type="entry name" value="Phosphorylase Kinase, domain 1"/>
    <property type="match status" value="1"/>
</dbReference>
<dbReference type="InterPro" id="IPR025287">
    <property type="entry name" value="WAK_GUB"/>
</dbReference>
<organism evidence="15 16">
    <name type="scientific">Vigna unguiculata</name>
    <name type="common">Cowpea</name>
    <dbReference type="NCBI Taxonomy" id="3917"/>
    <lineage>
        <taxon>Eukaryota</taxon>
        <taxon>Viridiplantae</taxon>
        <taxon>Streptophyta</taxon>
        <taxon>Embryophyta</taxon>
        <taxon>Tracheophyta</taxon>
        <taxon>Spermatophyta</taxon>
        <taxon>Magnoliopsida</taxon>
        <taxon>eudicotyledons</taxon>
        <taxon>Gunneridae</taxon>
        <taxon>Pentapetalae</taxon>
        <taxon>rosids</taxon>
        <taxon>fabids</taxon>
        <taxon>Fabales</taxon>
        <taxon>Fabaceae</taxon>
        <taxon>Papilionoideae</taxon>
        <taxon>50 kb inversion clade</taxon>
        <taxon>NPAAA clade</taxon>
        <taxon>indigoferoid/millettioid clade</taxon>
        <taxon>Phaseoleae</taxon>
        <taxon>Vigna</taxon>
    </lineage>
</organism>
<evidence type="ECO:0000256" key="5">
    <source>
        <dbReference type="ARBA" id="ARBA00022729"/>
    </source>
</evidence>
<dbReference type="Gene3D" id="1.10.510.10">
    <property type="entry name" value="Transferase(Phosphotransferase) domain 1"/>
    <property type="match status" value="1"/>
</dbReference>
<gene>
    <name evidence="15" type="ORF">DEO72_LG7g1144</name>
</gene>
<evidence type="ECO:0000256" key="4">
    <source>
        <dbReference type="ARBA" id="ARBA00022692"/>
    </source>
</evidence>
<evidence type="ECO:0000256" key="12">
    <source>
        <dbReference type="PROSITE-ProRule" id="PRU10141"/>
    </source>
</evidence>
<dbReference type="InterPro" id="IPR000719">
    <property type="entry name" value="Prot_kinase_dom"/>
</dbReference>
<keyword evidence="9" id="KW-1133">Transmembrane helix</keyword>
<sequence length="684" mass="78073">MMWREIAVTVLVFLLHKINGEDHGCPPSSCGKIRNISYPLRLKGDPEGCGRYELSCENNITVLSLLSGRFHVQAINYNNFTIRVVDPGLQPTNCSSLPRYFLSPSNFTHSHTDTLDMYETLYDKYYYDYIVFLNCSHPVNGNRKYVDTGGCVNWESKGYIYAVADDLLIEDLKVGCKVKLVAPTSWRGLHSNRYSYAMMHTALAYGFEISWLPLLCEGRCRFGKHDCFLNPSTQSIQCSITITEATPTSRLRYSLEVVISSIIKGLILPIFRPDRYGGTYFTEEDGYVIQFKPGLVNLGYCVRYFLYRYVAGTIFFVALLVHKWKRRHSSVYENIENYLEENSLMPIRYSYKEIKKMATGFNEKLGEGGYGSVFKGKLRSGPCVAIKVLRKSKGNGQDFINEVATIGRIHHHNVVHLIGYCAEGSKRALVYEFMSNGSLDKFIFSKEEYMHLTYDTIHDIAIGVAHGISYLHHGCDMQILHFDIKPHNILLDEKFTPKISDFGLAKLYSTDKSVVTMTAARGTIGYMAPELFYNNVGRISNKSDVYSFGMFLMEIASKRKNLNPHAEHSSQLYFPFWIYDQLNKGKDLEMEDVRDFENKIIKKIIIVSLWCIQLKPNDRPSMNKVVEMLEGDIENLKLPPKPSLYPHETLEDSQRTCSHETTLSDFVGSSSYFVASNVPLNESI</sequence>
<accession>A0A4D6MI04</accession>
<dbReference type="EMBL" id="CP039351">
    <property type="protein sequence ID" value="QCD99858.1"/>
    <property type="molecule type" value="Genomic_DNA"/>
</dbReference>
<proteinExistence type="predicted"/>
<dbReference type="Pfam" id="PF00069">
    <property type="entry name" value="Pkinase"/>
    <property type="match status" value="1"/>
</dbReference>
<evidence type="ECO:0000256" key="2">
    <source>
        <dbReference type="ARBA" id="ARBA00022527"/>
    </source>
</evidence>
<dbReference type="Proteomes" id="UP000501690">
    <property type="component" value="Linkage Group LG7"/>
</dbReference>
<feature type="binding site" evidence="12">
    <location>
        <position position="387"/>
    </location>
    <ligand>
        <name>ATP</name>
        <dbReference type="ChEBI" id="CHEBI:30616"/>
    </ligand>
</feature>
<dbReference type="FunFam" id="1.10.510.10:FF:000590">
    <property type="entry name" value="PR5-like receptor kinase"/>
    <property type="match status" value="1"/>
</dbReference>
<evidence type="ECO:0000256" key="9">
    <source>
        <dbReference type="ARBA" id="ARBA00022989"/>
    </source>
</evidence>
<keyword evidence="8 12" id="KW-0067">ATP-binding</keyword>
<dbReference type="PROSITE" id="PS00107">
    <property type="entry name" value="PROTEIN_KINASE_ATP"/>
    <property type="match status" value="1"/>
</dbReference>
<keyword evidence="16" id="KW-1185">Reference proteome</keyword>
<evidence type="ECO:0000256" key="10">
    <source>
        <dbReference type="ARBA" id="ARBA00023136"/>
    </source>
</evidence>
<dbReference type="GO" id="GO:0016020">
    <property type="term" value="C:membrane"/>
    <property type="evidence" value="ECO:0007669"/>
    <property type="project" value="UniProtKB-SubCell"/>
</dbReference>
<keyword evidence="7 15" id="KW-0418">Kinase</keyword>
<feature type="chain" id="PRO_5020022652" evidence="13">
    <location>
        <begin position="21"/>
        <end position="684"/>
    </location>
</feature>
<dbReference type="InterPro" id="IPR011009">
    <property type="entry name" value="Kinase-like_dom_sf"/>
</dbReference>
<keyword evidence="2" id="KW-0723">Serine/threonine-protein kinase</keyword>
<evidence type="ECO:0000256" key="11">
    <source>
        <dbReference type="ARBA" id="ARBA00023180"/>
    </source>
</evidence>
<reference evidence="15 16" key="1">
    <citation type="submission" date="2019-04" db="EMBL/GenBank/DDBJ databases">
        <title>An improved genome assembly and genetic linkage map for asparagus bean, Vigna unguiculata ssp. sesquipedialis.</title>
        <authorList>
            <person name="Xia Q."/>
            <person name="Zhang R."/>
            <person name="Dong Y."/>
        </authorList>
    </citation>
    <scope>NUCLEOTIDE SEQUENCE [LARGE SCALE GENOMIC DNA]</scope>
    <source>
        <tissue evidence="15">Leaf</tissue>
    </source>
</reference>
<dbReference type="InterPro" id="IPR045874">
    <property type="entry name" value="LRK10/LRL21-25-like"/>
</dbReference>
<keyword evidence="6 12" id="KW-0547">Nucleotide-binding</keyword>
<dbReference type="InterPro" id="IPR017441">
    <property type="entry name" value="Protein_kinase_ATP_BS"/>
</dbReference>
<keyword evidence="4" id="KW-0812">Transmembrane</keyword>
<comment type="subcellular location">
    <subcellularLocation>
        <location evidence="1">Membrane</location>
        <topology evidence="1">Single-pass type I membrane protein</topology>
    </subcellularLocation>
</comment>
<evidence type="ECO:0000313" key="16">
    <source>
        <dbReference type="Proteomes" id="UP000501690"/>
    </source>
</evidence>
<evidence type="ECO:0000256" key="8">
    <source>
        <dbReference type="ARBA" id="ARBA00022840"/>
    </source>
</evidence>
<feature type="domain" description="Protein kinase" evidence="14">
    <location>
        <begin position="359"/>
        <end position="650"/>
    </location>
</feature>
<dbReference type="PROSITE" id="PS00108">
    <property type="entry name" value="PROTEIN_KINASE_ST"/>
    <property type="match status" value="1"/>
</dbReference>
<dbReference type="PROSITE" id="PS50011">
    <property type="entry name" value="PROTEIN_KINASE_DOM"/>
    <property type="match status" value="1"/>
</dbReference>
<dbReference type="GO" id="GO:0004674">
    <property type="term" value="F:protein serine/threonine kinase activity"/>
    <property type="evidence" value="ECO:0007669"/>
    <property type="project" value="UniProtKB-KW"/>
</dbReference>
<keyword evidence="15" id="KW-0675">Receptor</keyword>
<evidence type="ECO:0000256" key="7">
    <source>
        <dbReference type="ARBA" id="ARBA00022777"/>
    </source>
</evidence>
<dbReference type="SUPFAM" id="SSF56112">
    <property type="entry name" value="Protein kinase-like (PK-like)"/>
    <property type="match status" value="1"/>
</dbReference>
<name>A0A4D6MI04_VIGUN</name>
<dbReference type="PANTHER" id="PTHR27009">
    <property type="entry name" value="RUST RESISTANCE KINASE LR10-RELATED"/>
    <property type="match status" value="1"/>
</dbReference>
<evidence type="ECO:0000256" key="3">
    <source>
        <dbReference type="ARBA" id="ARBA00022679"/>
    </source>
</evidence>
<dbReference type="InterPro" id="IPR008271">
    <property type="entry name" value="Ser/Thr_kinase_AS"/>
</dbReference>
<evidence type="ECO:0000313" key="15">
    <source>
        <dbReference type="EMBL" id="QCD99858.1"/>
    </source>
</evidence>
<protein>
    <submittedName>
        <fullName evidence="15">Somatic embryogenesis receptor kinase 1</fullName>
    </submittedName>
</protein>
<feature type="signal peptide" evidence="13">
    <location>
        <begin position="1"/>
        <end position="20"/>
    </location>
</feature>
<keyword evidence="11" id="KW-0325">Glycoprotein</keyword>
<keyword evidence="3" id="KW-0808">Transferase</keyword>
<evidence type="ECO:0000256" key="13">
    <source>
        <dbReference type="SAM" id="SignalP"/>
    </source>
</evidence>
<dbReference type="GO" id="GO:0030247">
    <property type="term" value="F:polysaccharide binding"/>
    <property type="evidence" value="ECO:0007669"/>
    <property type="project" value="InterPro"/>
</dbReference>
<evidence type="ECO:0000256" key="6">
    <source>
        <dbReference type="ARBA" id="ARBA00022741"/>
    </source>
</evidence>
<evidence type="ECO:0000256" key="1">
    <source>
        <dbReference type="ARBA" id="ARBA00004479"/>
    </source>
</evidence>
<dbReference type="FunFam" id="3.30.200.20:FF:000178">
    <property type="entry name" value="serine/threonine-protein kinase PBS1-like"/>
    <property type="match status" value="1"/>
</dbReference>
<dbReference type="SMART" id="SM00220">
    <property type="entry name" value="S_TKc"/>
    <property type="match status" value="1"/>
</dbReference>